<name>A0A9X2L849_9PROT</name>
<gene>
    <name evidence="11" type="ORF">NOG11_05550</name>
</gene>
<evidence type="ECO:0000256" key="4">
    <source>
        <dbReference type="ARBA" id="ARBA00022695"/>
    </source>
</evidence>
<accession>A0A9X2L849</accession>
<reference evidence="11" key="1">
    <citation type="submission" date="2022-07" db="EMBL/GenBank/DDBJ databases">
        <title>Parvularcula maris sp. nov., an algicidal bacterium isolated from seawater.</title>
        <authorList>
            <person name="Li F."/>
        </authorList>
    </citation>
    <scope>NUCLEOTIDE SEQUENCE</scope>
    <source>
        <strain evidence="11">BGMRC 0090</strain>
    </source>
</reference>
<dbReference type="InterPro" id="IPR029044">
    <property type="entry name" value="Nucleotide-diphossugar_trans"/>
</dbReference>
<feature type="domain" description="Nucleotidyl transferase" evidence="9">
    <location>
        <begin position="6"/>
        <end position="274"/>
    </location>
</feature>
<protein>
    <recommendedName>
        <fullName evidence="2">mannose-1-phosphate guanylyltransferase</fullName>
        <ecNumber evidence="2">2.7.7.13</ecNumber>
    </recommendedName>
</protein>
<comment type="catalytic activity">
    <reaction evidence="7">
        <text>alpha-D-mannose 1-phosphate + GTP + H(+) = GDP-alpha-D-mannose + diphosphate</text>
        <dbReference type="Rhea" id="RHEA:15229"/>
        <dbReference type="ChEBI" id="CHEBI:15378"/>
        <dbReference type="ChEBI" id="CHEBI:33019"/>
        <dbReference type="ChEBI" id="CHEBI:37565"/>
        <dbReference type="ChEBI" id="CHEBI:57527"/>
        <dbReference type="ChEBI" id="CHEBI:58409"/>
        <dbReference type="EC" id="2.7.7.13"/>
    </reaction>
</comment>
<keyword evidence="11" id="KW-0413">Isomerase</keyword>
<evidence type="ECO:0000313" key="11">
    <source>
        <dbReference type="EMBL" id="MCQ8184850.1"/>
    </source>
</evidence>
<organism evidence="11 12">
    <name type="scientific">Parvularcula maris</name>
    <dbReference type="NCBI Taxonomy" id="2965077"/>
    <lineage>
        <taxon>Bacteria</taxon>
        <taxon>Pseudomonadati</taxon>
        <taxon>Pseudomonadota</taxon>
        <taxon>Alphaproteobacteria</taxon>
        <taxon>Parvularculales</taxon>
        <taxon>Parvularculaceae</taxon>
        <taxon>Parvularcula</taxon>
    </lineage>
</organism>
<keyword evidence="6" id="KW-0342">GTP-binding</keyword>
<dbReference type="CDD" id="cd02509">
    <property type="entry name" value="GDP-M1P_Guanylyltransferase"/>
    <property type="match status" value="1"/>
</dbReference>
<dbReference type="InterPro" id="IPR006375">
    <property type="entry name" value="Man1P_GuaTrfase/Man6P_Isoase"/>
</dbReference>
<keyword evidence="12" id="KW-1185">Reference proteome</keyword>
<feature type="domain" description="MannoseP isomerase/GMP-like beta-helix" evidence="10">
    <location>
        <begin position="288"/>
        <end position="341"/>
    </location>
</feature>
<dbReference type="RefSeq" id="WP_256618700.1">
    <property type="nucleotide sequence ID" value="NZ_JANIBC010000002.1"/>
</dbReference>
<dbReference type="AlphaFoldDB" id="A0A9X2L849"/>
<evidence type="ECO:0000256" key="5">
    <source>
        <dbReference type="ARBA" id="ARBA00022741"/>
    </source>
</evidence>
<dbReference type="InterPro" id="IPR049577">
    <property type="entry name" value="GMPP_N"/>
</dbReference>
<dbReference type="SUPFAM" id="SSF159283">
    <property type="entry name" value="Guanosine diphospho-D-mannose pyrophosphorylase/mannose-6-phosphate isomerase linker domain"/>
    <property type="match status" value="1"/>
</dbReference>
<dbReference type="EMBL" id="JANIBC010000002">
    <property type="protein sequence ID" value="MCQ8184850.1"/>
    <property type="molecule type" value="Genomic_DNA"/>
</dbReference>
<keyword evidence="5" id="KW-0547">Nucleotide-binding</keyword>
<dbReference type="InterPro" id="IPR005835">
    <property type="entry name" value="NTP_transferase_dom"/>
</dbReference>
<dbReference type="GO" id="GO:0004475">
    <property type="term" value="F:mannose-1-phosphate guanylyltransferase (GTP) activity"/>
    <property type="evidence" value="ECO:0007669"/>
    <property type="project" value="UniProtKB-EC"/>
</dbReference>
<dbReference type="PANTHER" id="PTHR46390">
    <property type="entry name" value="MANNOSE-1-PHOSPHATE GUANYLYLTRANSFERASE"/>
    <property type="match status" value="1"/>
</dbReference>
<dbReference type="PANTHER" id="PTHR46390:SF1">
    <property type="entry name" value="MANNOSE-1-PHOSPHATE GUANYLYLTRANSFERASE"/>
    <property type="match status" value="1"/>
</dbReference>
<sequence length="350" mass="37181">MSTIIPVVMAGGTGTRLWPLSRRAAPKQFQTLVTDRTMLAETLERSSGEEYADPIIIGSGAHLEAIQDTLQGRGTVVLEPVGRNTAPAAIVAALLAEEHGPDSLVLLLPADHHITDPEAFRAAVKKAQAAAEKGYLVTLGISPDGPETGYGYIKQAEALTDSVYRVERFVEKPNRETAEGYLAEGGYTWNAGIFLYRAADLLAEAEAHAPQLLAATKAAFEAASREGGVVRLPEEEFAAVEGDSIDYAIMEKTSKAAVVSPVVIGWNDIGSWAAAQQFAGQKIGEGCIGIDCENTFIRTSADAPMVAAVGVEGLTVVATKDAVLILPTDRSQDVKRIVEELQAKGRNELL</sequence>
<dbReference type="Proteomes" id="UP001142610">
    <property type="component" value="Unassembled WGS sequence"/>
</dbReference>
<evidence type="ECO:0000256" key="6">
    <source>
        <dbReference type="ARBA" id="ARBA00023134"/>
    </source>
</evidence>
<dbReference type="GO" id="GO:0000271">
    <property type="term" value="P:polysaccharide biosynthetic process"/>
    <property type="evidence" value="ECO:0007669"/>
    <property type="project" value="InterPro"/>
</dbReference>
<dbReference type="GO" id="GO:0005525">
    <property type="term" value="F:GTP binding"/>
    <property type="evidence" value="ECO:0007669"/>
    <property type="project" value="UniProtKB-KW"/>
</dbReference>
<keyword evidence="4 11" id="KW-0548">Nucleotidyltransferase</keyword>
<dbReference type="InterPro" id="IPR054566">
    <property type="entry name" value="ManC/GMP-like_b-helix"/>
</dbReference>
<dbReference type="GO" id="GO:0009298">
    <property type="term" value="P:GDP-mannose biosynthetic process"/>
    <property type="evidence" value="ECO:0007669"/>
    <property type="project" value="TreeGrafter"/>
</dbReference>
<evidence type="ECO:0000259" key="10">
    <source>
        <dbReference type="Pfam" id="PF22640"/>
    </source>
</evidence>
<dbReference type="GO" id="GO:0016853">
    <property type="term" value="F:isomerase activity"/>
    <property type="evidence" value="ECO:0007669"/>
    <property type="project" value="UniProtKB-KW"/>
</dbReference>
<dbReference type="EC" id="2.7.7.13" evidence="2"/>
<dbReference type="Pfam" id="PF00483">
    <property type="entry name" value="NTP_transferase"/>
    <property type="match status" value="1"/>
</dbReference>
<comment type="similarity">
    <text evidence="1 8">Belongs to the mannose-6-phosphate isomerase type 2 family.</text>
</comment>
<evidence type="ECO:0000256" key="8">
    <source>
        <dbReference type="RuleBase" id="RU004190"/>
    </source>
</evidence>
<proteinExistence type="inferred from homology"/>
<evidence type="ECO:0000259" key="9">
    <source>
        <dbReference type="Pfam" id="PF00483"/>
    </source>
</evidence>
<keyword evidence="3 11" id="KW-0808">Transferase</keyword>
<evidence type="ECO:0000313" key="12">
    <source>
        <dbReference type="Proteomes" id="UP001142610"/>
    </source>
</evidence>
<dbReference type="NCBIfam" id="TIGR01479">
    <property type="entry name" value="GMP_PMI"/>
    <property type="match status" value="1"/>
</dbReference>
<evidence type="ECO:0000256" key="1">
    <source>
        <dbReference type="ARBA" id="ARBA00006115"/>
    </source>
</evidence>
<evidence type="ECO:0000256" key="3">
    <source>
        <dbReference type="ARBA" id="ARBA00022679"/>
    </source>
</evidence>
<dbReference type="FunFam" id="3.90.550.10:FF:000046">
    <property type="entry name" value="Mannose-1-phosphate guanylyltransferase (GDP)"/>
    <property type="match status" value="1"/>
</dbReference>
<comment type="caution">
    <text evidence="11">The sequence shown here is derived from an EMBL/GenBank/DDBJ whole genome shotgun (WGS) entry which is preliminary data.</text>
</comment>
<evidence type="ECO:0000256" key="2">
    <source>
        <dbReference type="ARBA" id="ARBA00012387"/>
    </source>
</evidence>
<dbReference type="Gene3D" id="3.90.550.10">
    <property type="entry name" value="Spore Coat Polysaccharide Biosynthesis Protein SpsA, Chain A"/>
    <property type="match status" value="1"/>
</dbReference>
<dbReference type="InterPro" id="IPR051161">
    <property type="entry name" value="Mannose-6P_isomerase_type2"/>
</dbReference>
<dbReference type="SUPFAM" id="SSF53448">
    <property type="entry name" value="Nucleotide-diphospho-sugar transferases"/>
    <property type="match status" value="1"/>
</dbReference>
<dbReference type="Pfam" id="PF22640">
    <property type="entry name" value="ManC_GMP_beta-helix"/>
    <property type="match status" value="1"/>
</dbReference>
<evidence type="ECO:0000256" key="7">
    <source>
        <dbReference type="ARBA" id="ARBA00047343"/>
    </source>
</evidence>